<evidence type="ECO:0000313" key="2">
    <source>
        <dbReference type="Proteomes" id="UP000253094"/>
    </source>
</evidence>
<dbReference type="OrthoDB" id="3541354at2"/>
<proteinExistence type="predicted"/>
<dbReference type="Proteomes" id="UP000253094">
    <property type="component" value="Unassembled WGS sequence"/>
</dbReference>
<reference evidence="1 2" key="1">
    <citation type="submission" date="2018-06" db="EMBL/GenBank/DDBJ databases">
        <title>Sphaerisporangium craniellae sp. nov., isolated from a marine sponge in the South China Sea.</title>
        <authorList>
            <person name="Li L."/>
        </authorList>
    </citation>
    <scope>NUCLEOTIDE SEQUENCE [LARGE SCALE GENOMIC DNA]</scope>
    <source>
        <strain evidence="1 2">CCTCC AA 208026</strain>
    </source>
</reference>
<organism evidence="1 2">
    <name type="scientific">Sphaerisporangium album</name>
    <dbReference type="NCBI Taxonomy" id="509200"/>
    <lineage>
        <taxon>Bacteria</taxon>
        <taxon>Bacillati</taxon>
        <taxon>Actinomycetota</taxon>
        <taxon>Actinomycetes</taxon>
        <taxon>Streptosporangiales</taxon>
        <taxon>Streptosporangiaceae</taxon>
        <taxon>Sphaerisporangium</taxon>
    </lineage>
</organism>
<dbReference type="AlphaFoldDB" id="A0A367FQX4"/>
<dbReference type="RefSeq" id="WP_114027630.1">
    <property type="nucleotide sequence ID" value="NZ_QOIL01000003.1"/>
</dbReference>
<dbReference type="EMBL" id="QOIL01000003">
    <property type="protein sequence ID" value="RCG32015.1"/>
    <property type="molecule type" value="Genomic_DNA"/>
</dbReference>
<accession>A0A367FQX4</accession>
<evidence type="ECO:0000313" key="1">
    <source>
        <dbReference type="EMBL" id="RCG32015.1"/>
    </source>
</evidence>
<keyword evidence="2" id="KW-1185">Reference proteome</keyword>
<protein>
    <submittedName>
        <fullName evidence="1">Uncharacterized protein</fullName>
    </submittedName>
</protein>
<comment type="caution">
    <text evidence="1">The sequence shown here is derived from an EMBL/GenBank/DDBJ whole genome shotgun (WGS) entry which is preliminary data.</text>
</comment>
<gene>
    <name evidence="1" type="ORF">DQ384_05600</name>
</gene>
<sequence length="104" mass="12104">MGEAMKAAEGYIDHGPHVHHLAGRPAERLRWMPYWPHTDRPRVLRWTCECRLVVYYLVVGGGRAWIRREARQSPARTPTISSTGPMRYAGAERLWERLLLGRVR</sequence>
<name>A0A367FQX4_9ACTN</name>